<dbReference type="EMBL" id="LAZR01014190">
    <property type="protein sequence ID" value="KKM18577.1"/>
    <property type="molecule type" value="Genomic_DNA"/>
</dbReference>
<organism evidence="1">
    <name type="scientific">marine sediment metagenome</name>
    <dbReference type="NCBI Taxonomy" id="412755"/>
    <lineage>
        <taxon>unclassified sequences</taxon>
        <taxon>metagenomes</taxon>
        <taxon>ecological metagenomes</taxon>
    </lineage>
</organism>
<comment type="caution">
    <text evidence="1">The sequence shown here is derived from an EMBL/GenBank/DDBJ whole genome shotgun (WGS) entry which is preliminary data.</text>
</comment>
<evidence type="ECO:0000313" key="1">
    <source>
        <dbReference type="EMBL" id="KKM18577.1"/>
    </source>
</evidence>
<accession>A0A0F9HTY3</accession>
<dbReference type="AlphaFoldDB" id="A0A0F9HTY3"/>
<name>A0A0F9HTY3_9ZZZZ</name>
<proteinExistence type="predicted"/>
<reference evidence="1" key="1">
    <citation type="journal article" date="2015" name="Nature">
        <title>Complex archaea that bridge the gap between prokaryotes and eukaryotes.</title>
        <authorList>
            <person name="Spang A."/>
            <person name="Saw J.H."/>
            <person name="Jorgensen S.L."/>
            <person name="Zaremba-Niedzwiedzka K."/>
            <person name="Martijn J."/>
            <person name="Lind A.E."/>
            <person name="van Eijk R."/>
            <person name="Schleper C."/>
            <person name="Guy L."/>
            <person name="Ettema T.J."/>
        </authorList>
    </citation>
    <scope>NUCLEOTIDE SEQUENCE</scope>
</reference>
<sequence length="67" mass="7621">MAKLIMVATIQVAIDVDTVAEAQDYIGETLRGQFYDWEYVRIGGQFLYPTERIINDSAPYEEGQVFA</sequence>
<protein>
    <submittedName>
        <fullName evidence="1">Uncharacterized protein</fullName>
    </submittedName>
</protein>
<gene>
    <name evidence="1" type="ORF">LCGC14_1664290</name>
</gene>